<evidence type="ECO:0000313" key="1">
    <source>
        <dbReference type="EMBL" id="PYH80947.1"/>
    </source>
</evidence>
<dbReference type="InterPro" id="IPR052523">
    <property type="entry name" value="Trichothecene_AcTrans"/>
</dbReference>
<dbReference type="PANTHER" id="PTHR42791">
    <property type="entry name" value="GNAT FAMILY ACETYLTRANSFERASE"/>
    <property type="match status" value="1"/>
</dbReference>
<dbReference type="PANTHER" id="PTHR42791:SF1">
    <property type="entry name" value="N-ACETYLTRANSFERASE DOMAIN-CONTAINING PROTEIN"/>
    <property type="match status" value="1"/>
</dbReference>
<dbReference type="Gene3D" id="3.40.630.30">
    <property type="match status" value="1"/>
</dbReference>
<dbReference type="VEuPathDB" id="FungiDB:BO82DRAFT_336837"/>
<reference evidence="1 2" key="1">
    <citation type="submission" date="2016-12" db="EMBL/GenBank/DDBJ databases">
        <title>The genomes of Aspergillus section Nigri reveals drivers in fungal speciation.</title>
        <authorList>
            <consortium name="DOE Joint Genome Institute"/>
            <person name="Vesth T.C."/>
            <person name="Nybo J."/>
            <person name="Theobald S."/>
            <person name="Brandl J."/>
            <person name="Frisvad J.C."/>
            <person name="Nielsen K.F."/>
            <person name="Lyhne E.K."/>
            <person name="Kogle M.E."/>
            <person name="Kuo A."/>
            <person name="Riley R."/>
            <person name="Clum A."/>
            <person name="Nolan M."/>
            <person name="Lipzen A."/>
            <person name="Salamov A."/>
            <person name="Henrissat B."/>
            <person name="Wiebenga A."/>
            <person name="De Vries R.P."/>
            <person name="Grigoriev I.V."/>
            <person name="Mortensen U.H."/>
            <person name="Andersen M.R."/>
            <person name="Baker S.E."/>
        </authorList>
    </citation>
    <scope>NUCLEOTIDE SEQUENCE [LARGE SCALE GENOMIC DNA]</scope>
    <source>
        <strain evidence="1 2">CBS 121591</strain>
    </source>
</reference>
<organism evidence="1 2">
    <name type="scientific">Aspergillus uvarum CBS 121591</name>
    <dbReference type="NCBI Taxonomy" id="1448315"/>
    <lineage>
        <taxon>Eukaryota</taxon>
        <taxon>Fungi</taxon>
        <taxon>Dikarya</taxon>
        <taxon>Ascomycota</taxon>
        <taxon>Pezizomycotina</taxon>
        <taxon>Eurotiomycetes</taxon>
        <taxon>Eurotiomycetidae</taxon>
        <taxon>Eurotiales</taxon>
        <taxon>Aspergillaceae</taxon>
        <taxon>Aspergillus</taxon>
        <taxon>Aspergillus subgen. Circumdati</taxon>
    </lineage>
</organism>
<gene>
    <name evidence="1" type="ORF">BO82DRAFT_336837</name>
</gene>
<dbReference type="AlphaFoldDB" id="A0A319CBP0"/>
<dbReference type="Proteomes" id="UP000248340">
    <property type="component" value="Unassembled WGS sequence"/>
</dbReference>
<keyword evidence="2" id="KW-1185">Reference proteome</keyword>
<name>A0A319CBP0_9EURO</name>
<dbReference type="RefSeq" id="XP_025491147.1">
    <property type="nucleotide sequence ID" value="XM_025633367.1"/>
</dbReference>
<evidence type="ECO:0008006" key="3">
    <source>
        <dbReference type="Google" id="ProtNLM"/>
    </source>
</evidence>
<dbReference type="GeneID" id="37136108"/>
<evidence type="ECO:0000313" key="2">
    <source>
        <dbReference type="Proteomes" id="UP000248340"/>
    </source>
</evidence>
<accession>A0A319CBP0</accession>
<protein>
    <recommendedName>
        <fullName evidence="3">N-acetyltransferase domain-containing protein</fullName>
    </recommendedName>
</protein>
<dbReference type="InterPro" id="IPR016181">
    <property type="entry name" value="Acyl_CoA_acyltransferase"/>
</dbReference>
<sequence length="208" mass="23312">MAVPSIRTGGLEIASQAAEVISRSFTTSVLSSFFLRTPTSTWPGTQVPYELIIEHFRDAIPEKVRLGAVLAEADNFAAVALWFPPSGTEHGDDDEANARIHRYSLQVQEVKNRWLQGRPYWYLNLIGRDPGRTEKGVVRALIDPYLRKAQESRVPVWLEAVDEHSRDVYAHLGFRVVEEIRVGVGEFNPRGEFEAGGTGIPLYAMMSE</sequence>
<dbReference type="STRING" id="1448315.A0A319CBP0"/>
<dbReference type="OrthoDB" id="410198at2759"/>
<dbReference type="EMBL" id="KZ821705">
    <property type="protein sequence ID" value="PYH80947.1"/>
    <property type="molecule type" value="Genomic_DNA"/>
</dbReference>
<proteinExistence type="predicted"/>
<dbReference type="SUPFAM" id="SSF55729">
    <property type="entry name" value="Acyl-CoA N-acyltransferases (Nat)"/>
    <property type="match status" value="1"/>
</dbReference>